<evidence type="ECO:0000256" key="1">
    <source>
        <dbReference type="ARBA" id="ARBA00004352"/>
    </source>
</evidence>
<name>A0A7J7V0L3_PIPKU</name>
<evidence type="ECO:0000313" key="16">
    <source>
        <dbReference type="Proteomes" id="UP000558488"/>
    </source>
</evidence>
<comment type="caution">
    <text evidence="11">Lacks conserved residue(s) required for the propagation of feature annotation.</text>
</comment>
<comment type="similarity">
    <text evidence="11">Belongs to the LAMP family.</text>
</comment>
<evidence type="ECO:0000256" key="6">
    <source>
        <dbReference type="ARBA" id="ARBA00022989"/>
    </source>
</evidence>
<accession>A0A7J7V0L3</accession>
<keyword evidence="5" id="KW-0967">Endosome</keyword>
<keyword evidence="6 12" id="KW-1133">Transmembrane helix</keyword>
<keyword evidence="8" id="KW-0325">Glycoprotein</keyword>
<keyword evidence="3 11" id="KW-0812">Transmembrane</keyword>
<evidence type="ECO:0000256" key="12">
    <source>
        <dbReference type="SAM" id="Phobius"/>
    </source>
</evidence>
<evidence type="ECO:0000256" key="4">
    <source>
        <dbReference type="ARBA" id="ARBA00022729"/>
    </source>
</evidence>
<dbReference type="InterPro" id="IPR002000">
    <property type="entry name" value="Lysosome-assoc_membr_glycop"/>
</dbReference>
<keyword evidence="16" id="KW-1185">Reference proteome</keyword>
<dbReference type="AlphaFoldDB" id="A0A7J7V0L3"/>
<dbReference type="EMBL" id="JACAGB010000017">
    <property type="protein sequence ID" value="KAF6318602.1"/>
    <property type="molecule type" value="Genomic_DNA"/>
</dbReference>
<comment type="caution">
    <text evidence="15">The sequence shown here is derived from an EMBL/GenBank/DDBJ whole genome shotgun (WGS) entry which is preliminary data.</text>
</comment>
<evidence type="ECO:0000256" key="10">
    <source>
        <dbReference type="ARBA" id="ARBA00082884"/>
    </source>
</evidence>
<keyword evidence="4" id="KW-0732">Signal</keyword>
<dbReference type="GO" id="GO:0005765">
    <property type="term" value="C:lysosomal membrane"/>
    <property type="evidence" value="ECO:0007669"/>
    <property type="project" value="UniProtKB-SubCell"/>
</dbReference>
<reference evidence="15 16" key="1">
    <citation type="journal article" date="2020" name="Nature">
        <title>Six reference-quality genomes reveal evolution of bat adaptations.</title>
        <authorList>
            <person name="Jebb D."/>
            <person name="Huang Z."/>
            <person name="Pippel M."/>
            <person name="Hughes G.M."/>
            <person name="Lavrichenko K."/>
            <person name="Devanna P."/>
            <person name="Winkler S."/>
            <person name="Jermiin L.S."/>
            <person name="Skirmuntt E.C."/>
            <person name="Katzourakis A."/>
            <person name="Burkitt-Gray L."/>
            <person name="Ray D.A."/>
            <person name="Sullivan K.A.M."/>
            <person name="Roscito J.G."/>
            <person name="Kirilenko B.M."/>
            <person name="Davalos L.M."/>
            <person name="Corthals A.P."/>
            <person name="Power M.L."/>
            <person name="Jones G."/>
            <person name="Ransome R.D."/>
            <person name="Dechmann D.K.N."/>
            <person name="Locatelli A.G."/>
            <person name="Puechmaille S.J."/>
            <person name="Fedrigo O."/>
            <person name="Jarvis E.D."/>
            <person name="Hiller M."/>
            <person name="Vernes S.C."/>
            <person name="Myers E.W."/>
            <person name="Teeling E.C."/>
        </authorList>
    </citation>
    <scope>NUCLEOTIDE SEQUENCE [LARGE SCALE GENOMIC DNA]</scope>
    <source>
        <strain evidence="15">MPipKuh1</strain>
        <tissue evidence="15">Flight muscle</tissue>
    </source>
</reference>
<dbReference type="GO" id="GO:0031902">
    <property type="term" value="C:late endosome membrane"/>
    <property type="evidence" value="ECO:0007669"/>
    <property type="project" value="TreeGrafter"/>
</dbReference>
<keyword evidence="7 11" id="KW-0472">Membrane</keyword>
<feature type="transmembrane region" description="Helical" evidence="12">
    <location>
        <begin position="201"/>
        <end position="218"/>
    </location>
</feature>
<evidence type="ECO:0000256" key="9">
    <source>
        <dbReference type="ARBA" id="ARBA00065516"/>
    </source>
</evidence>
<evidence type="ECO:0000256" key="3">
    <source>
        <dbReference type="ARBA" id="ARBA00022692"/>
    </source>
</evidence>
<dbReference type="GO" id="GO:0072594">
    <property type="term" value="P:establishment of protein localization to organelle"/>
    <property type="evidence" value="ECO:0007669"/>
    <property type="project" value="TreeGrafter"/>
</dbReference>
<feature type="domain" description="Lysosome-associated membrane glycoprotein 2-like luminal" evidence="13">
    <location>
        <begin position="100"/>
        <end position="168"/>
    </location>
</feature>
<protein>
    <recommendedName>
        <fullName evidence="10">CD107 antigen-like family member A</fullName>
    </recommendedName>
</protein>
<evidence type="ECO:0000256" key="7">
    <source>
        <dbReference type="ARBA" id="ARBA00023136"/>
    </source>
</evidence>
<feature type="domain" description="Lysosome-associated membrane glycoprotein 2-like transmembrane" evidence="14">
    <location>
        <begin position="196"/>
        <end position="222"/>
    </location>
</feature>
<evidence type="ECO:0000256" key="8">
    <source>
        <dbReference type="ARBA" id="ARBA00023180"/>
    </source>
</evidence>
<evidence type="ECO:0000313" key="15">
    <source>
        <dbReference type="EMBL" id="KAF6318602.1"/>
    </source>
</evidence>
<proteinExistence type="inferred from homology"/>
<feature type="disulfide bond" evidence="11">
    <location>
        <begin position="35"/>
        <end position="73"/>
    </location>
</feature>
<dbReference type="Pfam" id="PF21222">
    <property type="entry name" value="Lamp2_2nd"/>
    <property type="match status" value="1"/>
</dbReference>
<gene>
    <name evidence="15" type="ORF">mPipKuh1_008606</name>
</gene>
<dbReference type="PANTHER" id="PTHR11506:SF27">
    <property type="entry name" value="LYSOSOME-ASSOCIATED MEMBRANE GLYCOPROTEIN 1"/>
    <property type="match status" value="1"/>
</dbReference>
<comment type="subunit">
    <text evidence="9">Interacts with ABCB9; this interaction strongly stabilizes ABCB9 and protects ABCB9 against lysosomal degradation. Interacts with FURIN. Interacts with TMEM175; inhibiting the proton channel activity of TMEM175.</text>
</comment>
<dbReference type="Pfam" id="PF01299">
    <property type="entry name" value="Lamp2-like_luminal"/>
    <property type="match status" value="1"/>
</dbReference>
<dbReference type="PROSITE" id="PS51407">
    <property type="entry name" value="LAMP_3"/>
    <property type="match status" value="1"/>
</dbReference>
<dbReference type="InterPro" id="IPR048528">
    <property type="entry name" value="Lamp2-like_luminal"/>
</dbReference>
<keyword evidence="11" id="KW-0458">Lysosome</keyword>
<evidence type="ECO:0000259" key="13">
    <source>
        <dbReference type="Pfam" id="PF01299"/>
    </source>
</evidence>
<dbReference type="GO" id="GO:0005886">
    <property type="term" value="C:plasma membrane"/>
    <property type="evidence" value="ECO:0007669"/>
    <property type="project" value="TreeGrafter"/>
</dbReference>
<dbReference type="Proteomes" id="UP000558488">
    <property type="component" value="Unassembled WGS sequence"/>
</dbReference>
<dbReference type="Gene3D" id="2.40.160.110">
    <property type="match status" value="2"/>
</dbReference>
<evidence type="ECO:0000259" key="14">
    <source>
        <dbReference type="Pfam" id="PF21222"/>
    </source>
</evidence>
<evidence type="ECO:0000256" key="11">
    <source>
        <dbReference type="PROSITE-ProRule" id="PRU00740"/>
    </source>
</evidence>
<sequence length="247" mass="26542">MATPGGSHCSCCYSQALCGASAVLFVVKDGNGTACIMANFSADFLTNSNTKSGSKNVSFDLSPNAEALNSNYCDKENASNLSLMIAFGKGHTLTLNFARNATCYSVQMMCFHGLQLNVTYKKDDRTVTRVLSINPGNTSVGGSCTTQLVTLDLQSETITFLVFQFGMSVWVQASQVEDGKFGSVEECQLDENSMPIPITEGRALAWLVLIVLIAYLIGRRGARPATRGFSPAADQQKLQGSVHFPFT</sequence>
<organism evidence="15 16">
    <name type="scientific">Pipistrellus kuhlii</name>
    <name type="common">Kuhl's pipistrelle</name>
    <dbReference type="NCBI Taxonomy" id="59472"/>
    <lineage>
        <taxon>Eukaryota</taxon>
        <taxon>Metazoa</taxon>
        <taxon>Chordata</taxon>
        <taxon>Craniata</taxon>
        <taxon>Vertebrata</taxon>
        <taxon>Euteleostomi</taxon>
        <taxon>Mammalia</taxon>
        <taxon>Eutheria</taxon>
        <taxon>Laurasiatheria</taxon>
        <taxon>Chiroptera</taxon>
        <taxon>Yangochiroptera</taxon>
        <taxon>Vespertilionidae</taxon>
        <taxon>Pipistrellus</taxon>
    </lineage>
</organism>
<dbReference type="InterPro" id="IPR048524">
    <property type="entry name" value="Lamp2-like_TM"/>
</dbReference>
<evidence type="ECO:0000256" key="2">
    <source>
        <dbReference type="ARBA" id="ARBA00004530"/>
    </source>
</evidence>
<dbReference type="PANTHER" id="PTHR11506">
    <property type="entry name" value="LYSOSOME-ASSOCIATED MEMBRANE GLYCOPROTEIN"/>
    <property type="match status" value="1"/>
</dbReference>
<comment type="subcellular location">
    <subcellularLocation>
        <location evidence="2">Endosome membrane</location>
        <topology evidence="2">Single-pass type I membrane protein</topology>
    </subcellularLocation>
    <subcellularLocation>
        <location evidence="1 11">Lysosome membrane</location>
        <topology evidence="1 11">Single-pass type I membrane protein</topology>
    </subcellularLocation>
</comment>
<evidence type="ECO:0000256" key="5">
    <source>
        <dbReference type="ARBA" id="ARBA00022753"/>
    </source>
</evidence>
<dbReference type="PRINTS" id="PR00336">
    <property type="entry name" value="LYSASSOCTDMP"/>
</dbReference>
<keyword evidence="11" id="KW-1015">Disulfide bond</keyword>